<accession>A0A1I7W7S9</accession>
<keyword evidence="1" id="KW-1185">Reference proteome</keyword>
<dbReference type="WBParaSite" id="Hba_00673">
    <property type="protein sequence ID" value="Hba_00673"/>
    <property type="gene ID" value="Hba_00673"/>
</dbReference>
<name>A0A1I7W7S9_HETBA</name>
<protein>
    <submittedName>
        <fullName evidence="2">Uncharacterized protein</fullName>
    </submittedName>
</protein>
<proteinExistence type="predicted"/>
<evidence type="ECO:0000313" key="2">
    <source>
        <dbReference type="WBParaSite" id="Hba_00673"/>
    </source>
</evidence>
<reference evidence="2" key="1">
    <citation type="submission" date="2016-11" db="UniProtKB">
        <authorList>
            <consortium name="WormBaseParasite"/>
        </authorList>
    </citation>
    <scope>IDENTIFICATION</scope>
</reference>
<organism evidence="1 2">
    <name type="scientific">Heterorhabditis bacteriophora</name>
    <name type="common">Entomopathogenic nematode worm</name>
    <dbReference type="NCBI Taxonomy" id="37862"/>
    <lineage>
        <taxon>Eukaryota</taxon>
        <taxon>Metazoa</taxon>
        <taxon>Ecdysozoa</taxon>
        <taxon>Nematoda</taxon>
        <taxon>Chromadorea</taxon>
        <taxon>Rhabditida</taxon>
        <taxon>Rhabditina</taxon>
        <taxon>Rhabditomorpha</taxon>
        <taxon>Strongyloidea</taxon>
        <taxon>Heterorhabditidae</taxon>
        <taxon>Heterorhabditis</taxon>
    </lineage>
</organism>
<evidence type="ECO:0000313" key="1">
    <source>
        <dbReference type="Proteomes" id="UP000095283"/>
    </source>
</evidence>
<sequence>MVLVVLARNFYKMLLRNGFL</sequence>
<dbReference type="Proteomes" id="UP000095283">
    <property type="component" value="Unplaced"/>
</dbReference>
<dbReference type="AlphaFoldDB" id="A0A1I7W7S9"/>